<dbReference type="GO" id="GO:0000287">
    <property type="term" value="F:magnesium ion binding"/>
    <property type="evidence" value="ECO:0007669"/>
    <property type="project" value="UniProtKB-UniRule"/>
</dbReference>
<keyword evidence="3 5" id="KW-0479">Metal-binding</keyword>
<gene>
    <name evidence="5" type="primary">vapC</name>
    <name evidence="7" type="ORF">C7R54_23600</name>
</gene>
<evidence type="ECO:0000256" key="5">
    <source>
        <dbReference type="HAMAP-Rule" id="MF_00265"/>
    </source>
</evidence>
<evidence type="ECO:0000256" key="4">
    <source>
        <dbReference type="ARBA" id="ARBA00022801"/>
    </source>
</evidence>
<comment type="cofactor">
    <cofactor evidence="5">
        <name>Mg(2+)</name>
        <dbReference type="ChEBI" id="CHEBI:18420"/>
    </cofactor>
</comment>
<dbReference type="EC" id="3.1.-.-" evidence="5"/>
<sequence>MTGTERPAFLDSNVLLYLLADEPRKVALVRALLKRRPTISVQVLNEITNVCRRKLGLAWDEIGELIDVIRQLCTVTPLSLETHDLARHIAPRYGMAFYDACIVAAAMLADCRILHTEDMHHGLKVAPNLTIVNPFN</sequence>
<proteinExistence type="inferred from homology"/>
<dbReference type="RefSeq" id="WP_129153190.1">
    <property type="nucleotide sequence ID" value="NZ_JBHSDO010000018.1"/>
</dbReference>
<name>A0A4Q1HDT2_9BURK</name>
<keyword evidence="1 5" id="KW-1277">Toxin-antitoxin system</keyword>
<evidence type="ECO:0000256" key="1">
    <source>
        <dbReference type="ARBA" id="ARBA00022649"/>
    </source>
</evidence>
<dbReference type="InterPro" id="IPR022907">
    <property type="entry name" value="VapC_family"/>
</dbReference>
<comment type="function">
    <text evidence="5">Toxic component of a toxin-antitoxin (TA) system. An RNase.</text>
</comment>
<evidence type="ECO:0000259" key="6">
    <source>
        <dbReference type="Pfam" id="PF01850"/>
    </source>
</evidence>
<feature type="binding site" evidence="5">
    <location>
        <position position="11"/>
    </location>
    <ligand>
        <name>Mg(2+)</name>
        <dbReference type="ChEBI" id="CHEBI:18420"/>
    </ligand>
</feature>
<dbReference type="Proteomes" id="UP000290849">
    <property type="component" value="Unassembled WGS sequence"/>
</dbReference>
<dbReference type="GO" id="GO:0016787">
    <property type="term" value="F:hydrolase activity"/>
    <property type="evidence" value="ECO:0007669"/>
    <property type="project" value="UniProtKB-KW"/>
</dbReference>
<comment type="similarity">
    <text evidence="5">Belongs to the PINc/VapC protein family.</text>
</comment>
<feature type="domain" description="PIN" evidence="6">
    <location>
        <begin position="9"/>
        <end position="118"/>
    </location>
</feature>
<keyword evidence="5" id="KW-0800">Toxin</keyword>
<comment type="caution">
    <text evidence="7">The sequence shown here is derived from an EMBL/GenBank/DDBJ whole genome shotgun (WGS) entry which is preliminary data.</text>
</comment>
<protein>
    <recommendedName>
        <fullName evidence="5">Ribonuclease VapC</fullName>
        <shortName evidence="5">RNase VapC</shortName>
        <ecNumber evidence="5">3.1.-.-</ecNumber>
    </recommendedName>
    <alternativeName>
        <fullName evidence="5">Toxin VapC</fullName>
    </alternativeName>
</protein>
<dbReference type="GO" id="GO:0090729">
    <property type="term" value="F:toxin activity"/>
    <property type="evidence" value="ECO:0007669"/>
    <property type="project" value="UniProtKB-KW"/>
</dbReference>
<evidence type="ECO:0000256" key="3">
    <source>
        <dbReference type="ARBA" id="ARBA00022723"/>
    </source>
</evidence>
<dbReference type="SUPFAM" id="SSF88723">
    <property type="entry name" value="PIN domain-like"/>
    <property type="match status" value="1"/>
</dbReference>
<keyword evidence="5" id="KW-0460">Magnesium</keyword>
<keyword evidence="4 5" id="KW-0378">Hydrolase</keyword>
<evidence type="ECO:0000256" key="2">
    <source>
        <dbReference type="ARBA" id="ARBA00022722"/>
    </source>
</evidence>
<dbReference type="GO" id="GO:0004540">
    <property type="term" value="F:RNA nuclease activity"/>
    <property type="evidence" value="ECO:0007669"/>
    <property type="project" value="InterPro"/>
</dbReference>
<dbReference type="AlphaFoldDB" id="A0A4Q1HDT2"/>
<organism evidence="7 8">
    <name type="scientific">Achromobacter aloeverae</name>
    <dbReference type="NCBI Taxonomy" id="1750518"/>
    <lineage>
        <taxon>Bacteria</taxon>
        <taxon>Pseudomonadati</taxon>
        <taxon>Pseudomonadota</taxon>
        <taxon>Betaproteobacteria</taxon>
        <taxon>Burkholderiales</taxon>
        <taxon>Alcaligenaceae</taxon>
        <taxon>Achromobacter</taxon>
    </lineage>
</organism>
<evidence type="ECO:0000313" key="7">
    <source>
        <dbReference type="EMBL" id="RXN84382.1"/>
    </source>
</evidence>
<feature type="binding site" evidence="5">
    <location>
        <position position="99"/>
    </location>
    <ligand>
        <name>Mg(2+)</name>
        <dbReference type="ChEBI" id="CHEBI:18420"/>
    </ligand>
</feature>
<reference evidence="7 8" key="1">
    <citation type="journal article" date="2017" name="Int. J. Syst. Evol. Microbiol.">
        <title>Achromobacter aloeverae sp. nov., isolated from the root of Aloe vera (L.) Burm.f.</title>
        <authorList>
            <person name="Kuncharoen N."/>
            <person name="Muramatsu Y."/>
            <person name="Shibata C."/>
            <person name="Kamakura Y."/>
            <person name="Nakagawa Y."/>
            <person name="Tanasupawat S."/>
        </authorList>
    </citation>
    <scope>NUCLEOTIDE SEQUENCE [LARGE SCALE GENOMIC DNA]</scope>
    <source>
        <strain evidence="7 8">AVA-1</strain>
    </source>
</reference>
<dbReference type="Gene3D" id="3.40.50.1010">
    <property type="entry name" value="5'-nuclease"/>
    <property type="match status" value="1"/>
</dbReference>
<dbReference type="OrthoDB" id="9792015at2"/>
<accession>A0A4Q1HDT2</accession>
<keyword evidence="8" id="KW-1185">Reference proteome</keyword>
<dbReference type="Pfam" id="PF01850">
    <property type="entry name" value="PIN"/>
    <property type="match status" value="1"/>
</dbReference>
<dbReference type="InterPro" id="IPR029060">
    <property type="entry name" value="PIN-like_dom_sf"/>
</dbReference>
<dbReference type="EMBL" id="PYAL01000008">
    <property type="protein sequence ID" value="RXN84382.1"/>
    <property type="molecule type" value="Genomic_DNA"/>
</dbReference>
<dbReference type="CDD" id="cd18692">
    <property type="entry name" value="PIN_VapC-like"/>
    <property type="match status" value="1"/>
</dbReference>
<evidence type="ECO:0000313" key="8">
    <source>
        <dbReference type="Proteomes" id="UP000290849"/>
    </source>
</evidence>
<keyword evidence="2 5" id="KW-0540">Nuclease</keyword>
<dbReference type="HAMAP" id="MF_00265">
    <property type="entry name" value="VapC_Nob1"/>
    <property type="match status" value="1"/>
</dbReference>
<dbReference type="InterPro" id="IPR002716">
    <property type="entry name" value="PIN_dom"/>
</dbReference>